<dbReference type="EMBL" id="JAIGNQ010000004">
    <property type="protein sequence ID" value="MBX7489569.1"/>
    <property type="molecule type" value="Genomic_DNA"/>
</dbReference>
<accession>A0ABS7JHS2</accession>
<feature type="compositionally biased region" description="Polar residues" evidence="1">
    <location>
        <begin position="25"/>
        <end position="44"/>
    </location>
</feature>
<proteinExistence type="predicted"/>
<feature type="compositionally biased region" description="Basic and acidic residues" evidence="1">
    <location>
        <begin position="1"/>
        <end position="24"/>
    </location>
</feature>
<name>A0ABS7JHS2_9SPHN</name>
<feature type="region of interest" description="Disordered" evidence="1">
    <location>
        <begin position="1"/>
        <end position="57"/>
    </location>
</feature>
<evidence type="ECO:0000313" key="3">
    <source>
        <dbReference type="Proteomes" id="UP000776651"/>
    </source>
</evidence>
<keyword evidence="3" id="KW-1185">Reference proteome</keyword>
<dbReference type="RefSeq" id="WP_221598696.1">
    <property type="nucleotide sequence ID" value="NZ_JAIGNQ010000004.1"/>
</dbReference>
<evidence type="ECO:0000256" key="1">
    <source>
        <dbReference type="SAM" id="MobiDB-lite"/>
    </source>
</evidence>
<organism evidence="2 3">
    <name type="scientific">Qipengyuania pacifica</name>
    <dbReference type="NCBI Taxonomy" id="2860199"/>
    <lineage>
        <taxon>Bacteria</taxon>
        <taxon>Pseudomonadati</taxon>
        <taxon>Pseudomonadota</taxon>
        <taxon>Alphaproteobacteria</taxon>
        <taxon>Sphingomonadales</taxon>
        <taxon>Erythrobacteraceae</taxon>
        <taxon>Qipengyuania</taxon>
    </lineage>
</organism>
<evidence type="ECO:0000313" key="2">
    <source>
        <dbReference type="EMBL" id="MBX7489569.1"/>
    </source>
</evidence>
<dbReference type="Proteomes" id="UP000776651">
    <property type="component" value="Unassembled WGS sequence"/>
</dbReference>
<sequence>MMEEDHKRLDEGGAKEQSSDKDARTSNTELSEENSQALKNQGTATPGEYPDREETPT</sequence>
<protein>
    <submittedName>
        <fullName evidence="2">Uncharacterized protein</fullName>
    </submittedName>
</protein>
<reference evidence="2 3" key="1">
    <citation type="submission" date="2021-08" db="EMBL/GenBank/DDBJ databases">
        <title>Comparative Genomics Analysis of the Genus Qipengyuania Reveals Extensive Genetic Diversity and Metabolic Versatility, Including the Description of Fifteen Novel Species.</title>
        <authorList>
            <person name="Liu Y."/>
        </authorList>
    </citation>
    <scope>NUCLEOTIDE SEQUENCE [LARGE SCALE GENOMIC DNA]</scope>
    <source>
        <strain evidence="2 3">GH25</strain>
    </source>
</reference>
<gene>
    <name evidence="2" type="ORF">K3177_13690</name>
</gene>
<comment type="caution">
    <text evidence="2">The sequence shown here is derived from an EMBL/GenBank/DDBJ whole genome shotgun (WGS) entry which is preliminary data.</text>
</comment>